<keyword evidence="6 11" id="KW-0697">Rotamase</keyword>
<evidence type="ECO:0000256" key="1">
    <source>
        <dbReference type="ARBA" id="ARBA00000971"/>
    </source>
</evidence>
<dbReference type="Proteomes" id="UP001597041">
    <property type="component" value="Unassembled WGS sequence"/>
</dbReference>
<name>A0ABW3NE19_9BACI</name>
<dbReference type="PANTHER" id="PTHR47245">
    <property type="entry name" value="PEPTIDYLPROLYL ISOMERASE"/>
    <property type="match status" value="1"/>
</dbReference>
<evidence type="ECO:0000256" key="2">
    <source>
        <dbReference type="ARBA" id="ARBA00004193"/>
    </source>
</evidence>
<organism evidence="15 16">
    <name type="scientific">Oceanobacillus locisalsi</name>
    <dbReference type="NCBI Taxonomy" id="546107"/>
    <lineage>
        <taxon>Bacteria</taxon>
        <taxon>Bacillati</taxon>
        <taxon>Bacillota</taxon>
        <taxon>Bacilli</taxon>
        <taxon>Bacillales</taxon>
        <taxon>Bacillaceae</taxon>
        <taxon>Oceanobacillus</taxon>
    </lineage>
</organism>
<accession>A0ABW3NE19</accession>
<dbReference type="Pfam" id="PF00639">
    <property type="entry name" value="Rotamase"/>
    <property type="match status" value="1"/>
</dbReference>
<keyword evidence="4 11" id="KW-1003">Cell membrane</keyword>
<comment type="caution">
    <text evidence="15">The sequence shown here is derived from an EMBL/GenBank/DDBJ whole genome shotgun (WGS) entry which is preliminary data.</text>
</comment>
<feature type="compositionally biased region" description="Acidic residues" evidence="12">
    <location>
        <begin position="269"/>
        <end position="286"/>
    </location>
</feature>
<protein>
    <recommendedName>
        <fullName evidence="11">Foldase protein PrsA</fullName>
        <ecNumber evidence="11">5.2.1.8</ecNumber>
    </recommendedName>
</protein>
<dbReference type="SUPFAM" id="SSF109998">
    <property type="entry name" value="Triger factor/SurA peptide-binding domain-like"/>
    <property type="match status" value="1"/>
</dbReference>
<evidence type="ECO:0000259" key="14">
    <source>
        <dbReference type="PROSITE" id="PS50198"/>
    </source>
</evidence>
<dbReference type="InterPro" id="IPR000297">
    <property type="entry name" value="PPIase_PpiC"/>
</dbReference>
<dbReference type="Gene3D" id="3.10.50.40">
    <property type="match status" value="1"/>
</dbReference>
<dbReference type="PROSITE" id="PS51257">
    <property type="entry name" value="PROKAR_LIPOPROTEIN"/>
    <property type="match status" value="1"/>
</dbReference>
<evidence type="ECO:0000256" key="3">
    <source>
        <dbReference type="ARBA" id="ARBA00006071"/>
    </source>
</evidence>
<comment type="catalytic activity">
    <reaction evidence="1 11">
        <text>[protein]-peptidylproline (omega=180) = [protein]-peptidylproline (omega=0)</text>
        <dbReference type="Rhea" id="RHEA:16237"/>
        <dbReference type="Rhea" id="RHEA-COMP:10747"/>
        <dbReference type="Rhea" id="RHEA-COMP:10748"/>
        <dbReference type="ChEBI" id="CHEBI:83833"/>
        <dbReference type="ChEBI" id="CHEBI:83834"/>
        <dbReference type="EC" id="5.2.1.8"/>
    </reaction>
</comment>
<evidence type="ECO:0000256" key="7">
    <source>
        <dbReference type="ARBA" id="ARBA00023136"/>
    </source>
</evidence>
<dbReference type="RefSeq" id="WP_379591341.1">
    <property type="nucleotide sequence ID" value="NZ_JBHTKK010000006.1"/>
</dbReference>
<evidence type="ECO:0000256" key="6">
    <source>
        <dbReference type="ARBA" id="ARBA00023110"/>
    </source>
</evidence>
<evidence type="ECO:0000256" key="12">
    <source>
        <dbReference type="SAM" id="MobiDB-lite"/>
    </source>
</evidence>
<keyword evidence="10 11" id="KW-0449">Lipoprotein</keyword>
<evidence type="ECO:0000256" key="13">
    <source>
        <dbReference type="SAM" id="SignalP"/>
    </source>
</evidence>
<keyword evidence="7 11" id="KW-0472">Membrane</keyword>
<proteinExistence type="inferred from homology"/>
<evidence type="ECO:0000256" key="4">
    <source>
        <dbReference type="ARBA" id="ARBA00022475"/>
    </source>
</evidence>
<evidence type="ECO:0000313" key="15">
    <source>
        <dbReference type="EMBL" id="MFD1065747.1"/>
    </source>
</evidence>
<dbReference type="InterPro" id="IPR046357">
    <property type="entry name" value="PPIase_dom_sf"/>
</dbReference>
<dbReference type="PANTHER" id="PTHR47245:SF1">
    <property type="entry name" value="FOLDASE PROTEIN PRSA"/>
    <property type="match status" value="1"/>
</dbReference>
<feature type="region of interest" description="Disordered" evidence="12">
    <location>
        <begin position="267"/>
        <end position="305"/>
    </location>
</feature>
<evidence type="ECO:0000256" key="10">
    <source>
        <dbReference type="ARBA" id="ARBA00023288"/>
    </source>
</evidence>
<dbReference type="HAMAP" id="MF_01145">
    <property type="entry name" value="Foldase_PrsA"/>
    <property type="match status" value="1"/>
</dbReference>
<evidence type="ECO:0000256" key="5">
    <source>
        <dbReference type="ARBA" id="ARBA00022729"/>
    </source>
</evidence>
<dbReference type="InterPro" id="IPR027304">
    <property type="entry name" value="Trigger_fact/SurA_dom_sf"/>
</dbReference>
<evidence type="ECO:0000256" key="11">
    <source>
        <dbReference type="HAMAP-Rule" id="MF_01145"/>
    </source>
</evidence>
<dbReference type="PROSITE" id="PS50198">
    <property type="entry name" value="PPIC_PPIASE_2"/>
    <property type="match status" value="1"/>
</dbReference>
<dbReference type="SUPFAM" id="SSF54534">
    <property type="entry name" value="FKBP-like"/>
    <property type="match status" value="1"/>
</dbReference>
<dbReference type="InterPro" id="IPR023059">
    <property type="entry name" value="Foldase_PrsA"/>
</dbReference>
<comment type="similarity">
    <text evidence="3 11">Belongs to the PrsA family.</text>
</comment>
<feature type="domain" description="PpiC" evidence="14">
    <location>
        <begin position="137"/>
        <end position="226"/>
    </location>
</feature>
<keyword evidence="9 11" id="KW-0413">Isomerase</keyword>
<dbReference type="EC" id="5.2.1.8" evidence="11"/>
<sequence length="305" mass="34193">MKKWTLAATISASVLALAACNSSDDEVVASTDAGDVTKEEFYDELKTRNGEAVLEELVTIKVLEDNYEVTDSQVDEEIENMENELGEEQFEQVVSQQFGSQEELRDLVYVGMLQEAAISEDMDISDEELKEYYDRKNSEVDAQHILVQDEETANEVKEQLDDGEEFEDLASEYSEDENAEDGGNLGYFSAGEMVPEFEEVAFDMEPGDVSDPVESQFGYHIIKVNDVREKEESIGDFEELKDELRSELVLQQADQQEIQEKVQSLIEESNVDISEEGLEDIFEGGGEEGQGQPAPQEDPEGSSQE</sequence>
<keyword evidence="8 11" id="KW-0564">Palmitate</keyword>
<dbReference type="EMBL" id="JBHTKK010000006">
    <property type="protein sequence ID" value="MFD1065747.1"/>
    <property type="molecule type" value="Genomic_DNA"/>
</dbReference>
<dbReference type="InterPro" id="IPR050245">
    <property type="entry name" value="PrsA_foldase"/>
</dbReference>
<reference evidence="16" key="1">
    <citation type="journal article" date="2019" name="Int. J. Syst. Evol. Microbiol.">
        <title>The Global Catalogue of Microorganisms (GCM) 10K type strain sequencing project: providing services to taxonomists for standard genome sequencing and annotation.</title>
        <authorList>
            <consortium name="The Broad Institute Genomics Platform"/>
            <consortium name="The Broad Institute Genome Sequencing Center for Infectious Disease"/>
            <person name="Wu L."/>
            <person name="Ma J."/>
        </authorList>
    </citation>
    <scope>NUCLEOTIDE SEQUENCE [LARGE SCALE GENOMIC DNA]</scope>
    <source>
        <strain evidence="16">CCUG 56608</strain>
    </source>
</reference>
<comment type="subcellular location">
    <subcellularLocation>
        <location evidence="2 11">Cell membrane</location>
        <topology evidence="2 11">Lipid-anchor</topology>
    </subcellularLocation>
</comment>
<feature type="signal peptide" evidence="13">
    <location>
        <begin position="1"/>
        <end position="18"/>
    </location>
</feature>
<comment type="function">
    <text evidence="11">Plays a major role in protein secretion by helping the post-translocational extracellular folding of several secreted proteins.</text>
</comment>
<keyword evidence="5 11" id="KW-0732">Signal</keyword>
<evidence type="ECO:0000313" key="16">
    <source>
        <dbReference type="Proteomes" id="UP001597041"/>
    </source>
</evidence>
<keyword evidence="16" id="KW-1185">Reference proteome</keyword>
<feature type="chain" id="PRO_5045221778" description="Foldase protein PrsA" evidence="13">
    <location>
        <begin position="19"/>
        <end position="305"/>
    </location>
</feature>
<evidence type="ECO:0000256" key="9">
    <source>
        <dbReference type="ARBA" id="ARBA00023235"/>
    </source>
</evidence>
<dbReference type="GO" id="GO:0003755">
    <property type="term" value="F:peptidyl-prolyl cis-trans isomerase activity"/>
    <property type="evidence" value="ECO:0007669"/>
    <property type="project" value="UniProtKB-EC"/>
</dbReference>
<gene>
    <name evidence="11" type="primary">prsA</name>
    <name evidence="15" type="ORF">ACFQ19_06890</name>
</gene>
<evidence type="ECO:0000256" key="8">
    <source>
        <dbReference type="ARBA" id="ARBA00023139"/>
    </source>
</evidence>